<organism evidence="2">
    <name type="scientific">marine sediment metagenome</name>
    <dbReference type="NCBI Taxonomy" id="412755"/>
    <lineage>
        <taxon>unclassified sequences</taxon>
        <taxon>metagenomes</taxon>
        <taxon>ecological metagenomes</taxon>
    </lineage>
</organism>
<dbReference type="SMART" id="SM00849">
    <property type="entry name" value="Lactamase_B"/>
    <property type="match status" value="1"/>
</dbReference>
<name>A0A0F9C3I3_9ZZZZ</name>
<feature type="non-terminal residue" evidence="2">
    <location>
        <position position="1"/>
    </location>
</feature>
<proteinExistence type="predicted"/>
<sequence>GTCSGTEPMPGRGHVSLAVETGGGVYVFDAGENCSYAAHLAGIDLLAVRAIFITHTHMDHIGGLPNLLATMGKLTHVTEAAPHGLVGKTVPILIPDLAIWDGVRRMLGYGPKGPGTDYVLDAHEYEDGEVFNDGCLCVRALHNEHLGTPEQGARWRCFSYRVEAEGKSFVYSGDVKHVSELAPLVGSGCELLLMETGHHVIPEVCEYLRGSGWSIGRIAFIHHGRATLADPTGQGEQGARILGRDVLVTTDGMTMEL</sequence>
<gene>
    <name evidence="2" type="ORF">LCGC14_2656820</name>
</gene>
<reference evidence="2" key="1">
    <citation type="journal article" date="2015" name="Nature">
        <title>Complex archaea that bridge the gap between prokaryotes and eukaryotes.</title>
        <authorList>
            <person name="Spang A."/>
            <person name="Saw J.H."/>
            <person name="Jorgensen S.L."/>
            <person name="Zaremba-Niedzwiedzka K."/>
            <person name="Martijn J."/>
            <person name="Lind A.E."/>
            <person name="van Eijk R."/>
            <person name="Schleper C."/>
            <person name="Guy L."/>
            <person name="Ettema T.J."/>
        </authorList>
    </citation>
    <scope>NUCLEOTIDE SEQUENCE</scope>
</reference>
<protein>
    <recommendedName>
        <fullName evidence="1">Metallo-beta-lactamase domain-containing protein</fullName>
    </recommendedName>
</protein>
<dbReference type="InterPro" id="IPR036866">
    <property type="entry name" value="RibonucZ/Hydroxyglut_hydro"/>
</dbReference>
<dbReference type="AlphaFoldDB" id="A0A0F9C3I3"/>
<dbReference type="Gene3D" id="3.60.15.10">
    <property type="entry name" value="Ribonuclease Z/Hydroxyacylglutathione hydrolase-like"/>
    <property type="match status" value="1"/>
</dbReference>
<comment type="caution">
    <text evidence="2">The sequence shown here is derived from an EMBL/GenBank/DDBJ whole genome shotgun (WGS) entry which is preliminary data.</text>
</comment>
<evidence type="ECO:0000313" key="2">
    <source>
        <dbReference type="EMBL" id="KKK97034.1"/>
    </source>
</evidence>
<dbReference type="PANTHER" id="PTHR46018">
    <property type="entry name" value="ZINC PHOSPHODIESTERASE ELAC PROTEIN 1"/>
    <property type="match status" value="1"/>
</dbReference>
<dbReference type="PANTHER" id="PTHR46018:SF2">
    <property type="entry name" value="ZINC PHOSPHODIESTERASE ELAC PROTEIN 1"/>
    <property type="match status" value="1"/>
</dbReference>
<dbReference type="Pfam" id="PF12706">
    <property type="entry name" value="Lactamase_B_2"/>
    <property type="match status" value="1"/>
</dbReference>
<feature type="domain" description="Metallo-beta-lactamase" evidence="1">
    <location>
        <begin position="13"/>
        <end position="223"/>
    </location>
</feature>
<dbReference type="InterPro" id="IPR001279">
    <property type="entry name" value="Metallo-B-lactamas"/>
</dbReference>
<dbReference type="GO" id="GO:0042781">
    <property type="term" value="F:3'-tRNA processing endoribonuclease activity"/>
    <property type="evidence" value="ECO:0007669"/>
    <property type="project" value="TreeGrafter"/>
</dbReference>
<evidence type="ECO:0000259" key="1">
    <source>
        <dbReference type="SMART" id="SM00849"/>
    </source>
</evidence>
<accession>A0A0F9C3I3</accession>
<dbReference type="EMBL" id="LAZR01046226">
    <property type="protein sequence ID" value="KKK97034.1"/>
    <property type="molecule type" value="Genomic_DNA"/>
</dbReference>
<dbReference type="SUPFAM" id="SSF56281">
    <property type="entry name" value="Metallo-hydrolase/oxidoreductase"/>
    <property type="match status" value="1"/>
</dbReference>